<dbReference type="Pfam" id="PF10025">
    <property type="entry name" value="DUF2267"/>
    <property type="match status" value="1"/>
</dbReference>
<proteinExistence type="predicted"/>
<feature type="compositionally biased region" description="Gly residues" evidence="1">
    <location>
        <begin position="153"/>
        <end position="163"/>
    </location>
</feature>
<evidence type="ECO:0000256" key="1">
    <source>
        <dbReference type="SAM" id="MobiDB-lite"/>
    </source>
</evidence>
<dbReference type="InterPro" id="IPR018727">
    <property type="entry name" value="DUF2267"/>
</dbReference>
<dbReference type="InterPro" id="IPR038282">
    <property type="entry name" value="DUF2267_sf"/>
</dbReference>
<evidence type="ECO:0000313" key="3">
    <source>
        <dbReference type="Proteomes" id="UP000533017"/>
    </source>
</evidence>
<dbReference type="RefSeq" id="WP_237768586.1">
    <property type="nucleotide sequence ID" value="NZ_FOOI01000002.1"/>
</dbReference>
<accession>A0ABX2RVK3</accession>
<sequence>MPVRLPEATMTIRPHALARAENTTHAWLHTVAQELGSDDPEFTFRAVRTWLHCVRDRLTVESAAHLAAQLPELLRGVFYDGWSPSRVPTKADAEETAERFAHEAMIPLAEVHQVAAAVSVAMREQFSPGQLDTTFGNLPVRLRALFEPDPGHAAGGDGKAAGGRGEKGGERVPSQRNRADTAVNDRLADLERHLQALTEAVRALAVGMEEVPVEEPSSHRAARAARRAHQLLLAAGRDV</sequence>
<organism evidence="2 3">
    <name type="scientific">Actinopolymorpha cephalotaxi</name>
    <dbReference type="NCBI Taxonomy" id="504797"/>
    <lineage>
        <taxon>Bacteria</taxon>
        <taxon>Bacillati</taxon>
        <taxon>Actinomycetota</taxon>
        <taxon>Actinomycetes</taxon>
        <taxon>Propionibacteriales</taxon>
        <taxon>Actinopolymorphaceae</taxon>
        <taxon>Actinopolymorpha</taxon>
    </lineage>
</organism>
<dbReference type="Gene3D" id="1.10.490.110">
    <property type="entry name" value="Uncharacterized conserved protein DUF2267"/>
    <property type="match status" value="1"/>
</dbReference>
<reference evidence="2 3" key="1">
    <citation type="submission" date="2020-07" db="EMBL/GenBank/DDBJ databases">
        <title>Sequencing the genomes of 1000 actinobacteria strains.</title>
        <authorList>
            <person name="Klenk H.-P."/>
        </authorList>
    </citation>
    <scope>NUCLEOTIDE SEQUENCE [LARGE SCALE GENOMIC DNA]</scope>
    <source>
        <strain evidence="2 3">DSM 45117</strain>
    </source>
</reference>
<evidence type="ECO:0000313" key="2">
    <source>
        <dbReference type="EMBL" id="NYH81393.1"/>
    </source>
</evidence>
<gene>
    <name evidence="2" type="ORF">FHR37_000244</name>
</gene>
<protein>
    <submittedName>
        <fullName evidence="2">Uncharacterized protein (DUF2267 family)</fullName>
    </submittedName>
</protein>
<keyword evidence="3" id="KW-1185">Reference proteome</keyword>
<dbReference type="EMBL" id="JACBZA010000001">
    <property type="protein sequence ID" value="NYH81393.1"/>
    <property type="molecule type" value="Genomic_DNA"/>
</dbReference>
<dbReference type="Proteomes" id="UP000533017">
    <property type="component" value="Unassembled WGS sequence"/>
</dbReference>
<feature type="region of interest" description="Disordered" evidence="1">
    <location>
        <begin position="147"/>
        <end position="180"/>
    </location>
</feature>
<name>A0ABX2RVK3_9ACTN</name>
<comment type="caution">
    <text evidence="2">The sequence shown here is derived from an EMBL/GenBank/DDBJ whole genome shotgun (WGS) entry which is preliminary data.</text>
</comment>